<evidence type="ECO:0000313" key="5">
    <source>
        <dbReference type="Proteomes" id="UP000595847"/>
    </source>
</evidence>
<accession>A0A7T5EPS2</accession>
<dbReference type="PANTHER" id="PTHR46663">
    <property type="entry name" value="DIGUANYLATE CYCLASE DGCT-RELATED"/>
    <property type="match status" value="1"/>
</dbReference>
<dbReference type="InterPro" id="IPR000014">
    <property type="entry name" value="PAS"/>
</dbReference>
<dbReference type="FunFam" id="3.30.70.270:FF:000001">
    <property type="entry name" value="Diguanylate cyclase domain protein"/>
    <property type="match status" value="1"/>
</dbReference>
<proteinExistence type="predicted"/>
<dbReference type="PROSITE" id="PS50113">
    <property type="entry name" value="PAC"/>
    <property type="match status" value="1"/>
</dbReference>
<reference evidence="4" key="2">
    <citation type="submission" date="2021-04" db="EMBL/GenBank/DDBJ databases">
        <title>Brevibacillus composti FJAT-54423, complete genome.</title>
        <authorList>
            <person name="Tang R."/>
        </authorList>
    </citation>
    <scope>NUCLEOTIDE SEQUENCE</scope>
    <source>
        <strain evidence="4">FJAT-54424</strain>
    </source>
</reference>
<keyword evidence="4" id="KW-0548">Nucleotidyltransferase</keyword>
<dbReference type="Gene3D" id="3.30.450.20">
    <property type="entry name" value="PAS domain"/>
    <property type="match status" value="1"/>
</dbReference>
<evidence type="ECO:0000313" key="6">
    <source>
        <dbReference type="Proteomes" id="UP000677234"/>
    </source>
</evidence>
<dbReference type="InterPro" id="IPR013656">
    <property type="entry name" value="PAS_4"/>
</dbReference>
<dbReference type="PANTHER" id="PTHR46663:SF3">
    <property type="entry name" value="SLL0267 PROTEIN"/>
    <property type="match status" value="1"/>
</dbReference>
<dbReference type="AlphaFoldDB" id="A0A7T5EPS2"/>
<sequence length="302" mass="34167">MRPFDVENLINKYGDVVSSFFQYMPDMVFLMSVEEGTRFRYVLMNPSAMQASGLTEAAYGKLIEEVNLPEKAENLNSMYRKAIKEGKPCYHTNYGEVIGESLLTPIYNSEGVCTHVLTVARDITERKLLEDKLEYLAYHDVLTGLPNRRLLQDRMKQAMSQARRTGSLAAVLYLDCDYFKDINDTWGHEVGDEFLRSLAKRLSSCVRDNDTVARLGGDEFVLLLTALESPEEASKVAKRVLATLQKPWEIGQHHFSLTMSIGIALYPKDGADSASLLRNADAALYQSKKSGRNQYRFYSPTE</sequence>
<dbReference type="Proteomes" id="UP000677234">
    <property type="component" value="Chromosome"/>
</dbReference>
<dbReference type="InterPro" id="IPR035965">
    <property type="entry name" value="PAS-like_dom_sf"/>
</dbReference>
<organism evidence="3 5">
    <name type="scientific">Brevibacillus composti</name>
    <dbReference type="NCBI Taxonomy" id="2796470"/>
    <lineage>
        <taxon>Bacteria</taxon>
        <taxon>Bacillati</taxon>
        <taxon>Bacillota</taxon>
        <taxon>Bacilli</taxon>
        <taxon>Bacillales</taxon>
        <taxon>Paenibacillaceae</taxon>
        <taxon>Brevibacillus</taxon>
    </lineage>
</organism>
<dbReference type="SUPFAM" id="SSF55073">
    <property type="entry name" value="Nucleotide cyclase"/>
    <property type="match status" value="1"/>
</dbReference>
<dbReference type="Pfam" id="PF00990">
    <property type="entry name" value="GGDEF"/>
    <property type="match status" value="1"/>
</dbReference>
<feature type="domain" description="GGDEF" evidence="2">
    <location>
        <begin position="167"/>
        <end position="300"/>
    </location>
</feature>
<keyword evidence="4" id="KW-0808">Transferase</keyword>
<gene>
    <name evidence="3" type="ORF">JD108_03175</name>
    <name evidence="4" type="ORF">KDJ56_03180</name>
</gene>
<dbReference type="Proteomes" id="UP000595847">
    <property type="component" value="Chromosome"/>
</dbReference>
<dbReference type="Gene3D" id="3.30.70.270">
    <property type="match status" value="1"/>
</dbReference>
<keyword evidence="6" id="KW-1185">Reference proteome</keyword>
<dbReference type="Pfam" id="PF08448">
    <property type="entry name" value="PAS_4"/>
    <property type="match status" value="1"/>
</dbReference>
<evidence type="ECO:0000259" key="2">
    <source>
        <dbReference type="PROSITE" id="PS50887"/>
    </source>
</evidence>
<dbReference type="EMBL" id="CP066308">
    <property type="protein sequence ID" value="QQE76467.1"/>
    <property type="molecule type" value="Genomic_DNA"/>
</dbReference>
<dbReference type="InterPro" id="IPR052163">
    <property type="entry name" value="DGC-Regulatory_Protein"/>
</dbReference>
<dbReference type="PROSITE" id="PS50887">
    <property type="entry name" value="GGDEF"/>
    <property type="match status" value="1"/>
</dbReference>
<dbReference type="InterPro" id="IPR000700">
    <property type="entry name" value="PAS-assoc_C"/>
</dbReference>
<protein>
    <submittedName>
        <fullName evidence="3">Diguanylate cyclase</fullName>
        <ecNumber evidence="4">2.7.7.65</ecNumber>
    </submittedName>
</protein>
<dbReference type="SUPFAM" id="SSF55785">
    <property type="entry name" value="PYP-like sensor domain (PAS domain)"/>
    <property type="match status" value="1"/>
</dbReference>
<dbReference type="InterPro" id="IPR043128">
    <property type="entry name" value="Rev_trsase/Diguanyl_cyclase"/>
</dbReference>
<dbReference type="NCBIfam" id="TIGR00229">
    <property type="entry name" value="sensory_box"/>
    <property type="match status" value="1"/>
</dbReference>
<evidence type="ECO:0000313" key="3">
    <source>
        <dbReference type="EMBL" id="QQE76467.1"/>
    </source>
</evidence>
<dbReference type="InterPro" id="IPR000160">
    <property type="entry name" value="GGDEF_dom"/>
</dbReference>
<dbReference type="EMBL" id="CP073708">
    <property type="protein sequence ID" value="QUO42050.1"/>
    <property type="molecule type" value="Genomic_DNA"/>
</dbReference>
<evidence type="ECO:0000259" key="1">
    <source>
        <dbReference type="PROSITE" id="PS50113"/>
    </source>
</evidence>
<feature type="domain" description="PAC" evidence="1">
    <location>
        <begin position="73"/>
        <end position="135"/>
    </location>
</feature>
<dbReference type="SMART" id="SM00267">
    <property type="entry name" value="GGDEF"/>
    <property type="match status" value="1"/>
</dbReference>
<dbReference type="KEGG" id="bcop:JD108_03175"/>
<reference evidence="3 5" key="1">
    <citation type="submission" date="2020-12" db="EMBL/GenBank/DDBJ databases">
        <title>strain FJAT-54423T represents a novel species of the genus Brevibacillus.</title>
        <authorList>
            <person name="Tang R."/>
        </authorList>
    </citation>
    <scope>NUCLEOTIDE SEQUENCE [LARGE SCALE GENOMIC DNA]</scope>
    <source>
        <strain evidence="3 5">FJAT-54423</strain>
    </source>
</reference>
<dbReference type="CDD" id="cd01949">
    <property type="entry name" value="GGDEF"/>
    <property type="match status" value="1"/>
</dbReference>
<evidence type="ECO:0000313" key="4">
    <source>
        <dbReference type="EMBL" id="QUO42050.1"/>
    </source>
</evidence>
<name>A0A7T5EPS2_9BACL</name>
<dbReference type="GO" id="GO:0052621">
    <property type="term" value="F:diguanylate cyclase activity"/>
    <property type="evidence" value="ECO:0007669"/>
    <property type="project" value="UniProtKB-EC"/>
</dbReference>
<dbReference type="EC" id="2.7.7.65" evidence="4"/>
<dbReference type="NCBIfam" id="TIGR00254">
    <property type="entry name" value="GGDEF"/>
    <property type="match status" value="1"/>
</dbReference>
<dbReference type="InterPro" id="IPR029787">
    <property type="entry name" value="Nucleotide_cyclase"/>
</dbReference>
<dbReference type="RefSeq" id="WP_198829966.1">
    <property type="nucleotide sequence ID" value="NZ_CP073708.1"/>
</dbReference>